<dbReference type="Proteomes" id="UP000635565">
    <property type="component" value="Unassembled WGS sequence"/>
</dbReference>
<keyword evidence="11" id="KW-1185">Reference proteome</keyword>
<dbReference type="EMBL" id="BNJJ01000026">
    <property type="protein sequence ID" value="GHO88699.1"/>
    <property type="molecule type" value="Genomic_DNA"/>
</dbReference>
<feature type="domain" description="ABC transmembrane type-1" evidence="9">
    <location>
        <begin position="107"/>
        <end position="299"/>
    </location>
</feature>
<feature type="region of interest" description="Disordered" evidence="8">
    <location>
        <begin position="1"/>
        <end position="26"/>
    </location>
</feature>
<feature type="transmembrane region" description="Helical" evidence="7">
    <location>
        <begin position="278"/>
        <end position="299"/>
    </location>
</feature>
<keyword evidence="4 7" id="KW-0812">Transmembrane</keyword>
<evidence type="ECO:0000256" key="2">
    <source>
        <dbReference type="ARBA" id="ARBA00022448"/>
    </source>
</evidence>
<feature type="transmembrane region" description="Helical" evidence="7">
    <location>
        <begin position="219"/>
        <end position="244"/>
    </location>
</feature>
<dbReference type="Pfam" id="PF00528">
    <property type="entry name" value="BPD_transp_1"/>
    <property type="match status" value="1"/>
</dbReference>
<dbReference type="RefSeq" id="WP_201366251.1">
    <property type="nucleotide sequence ID" value="NZ_BNJJ01000026.1"/>
</dbReference>
<evidence type="ECO:0000313" key="11">
    <source>
        <dbReference type="Proteomes" id="UP000635565"/>
    </source>
</evidence>
<evidence type="ECO:0000256" key="3">
    <source>
        <dbReference type="ARBA" id="ARBA00022475"/>
    </source>
</evidence>
<dbReference type="PROSITE" id="PS50928">
    <property type="entry name" value="ABC_TM1"/>
    <property type="match status" value="1"/>
</dbReference>
<gene>
    <name evidence="10" type="ORF">KSZ_67050</name>
</gene>
<evidence type="ECO:0000256" key="4">
    <source>
        <dbReference type="ARBA" id="ARBA00022692"/>
    </source>
</evidence>
<evidence type="ECO:0000256" key="1">
    <source>
        <dbReference type="ARBA" id="ARBA00004651"/>
    </source>
</evidence>
<evidence type="ECO:0000256" key="7">
    <source>
        <dbReference type="RuleBase" id="RU363032"/>
    </source>
</evidence>
<evidence type="ECO:0000313" key="10">
    <source>
        <dbReference type="EMBL" id="GHO88699.1"/>
    </source>
</evidence>
<keyword evidence="5 7" id="KW-1133">Transmembrane helix</keyword>
<dbReference type="SUPFAM" id="SSF161098">
    <property type="entry name" value="MetI-like"/>
    <property type="match status" value="1"/>
</dbReference>
<feature type="compositionally biased region" description="Polar residues" evidence="8">
    <location>
        <begin position="7"/>
        <end position="18"/>
    </location>
</feature>
<evidence type="ECO:0000256" key="8">
    <source>
        <dbReference type="SAM" id="MobiDB-lite"/>
    </source>
</evidence>
<reference evidence="10 11" key="1">
    <citation type="journal article" date="2021" name="Int. J. Syst. Evol. Microbiol.">
        <title>Reticulibacter mediterranei gen. nov., sp. nov., within the new family Reticulibacteraceae fam. nov., and Ktedonospora formicarum gen. nov., sp. nov., Ktedonobacter robiniae sp. nov., Dictyobacter formicarum sp. nov. and Dictyobacter arantiisoli sp. nov., belonging to the class Ktedonobacteria.</title>
        <authorList>
            <person name="Yabe S."/>
            <person name="Zheng Y."/>
            <person name="Wang C.M."/>
            <person name="Sakai Y."/>
            <person name="Abe K."/>
            <person name="Yokota A."/>
            <person name="Donadio S."/>
            <person name="Cavaletti L."/>
            <person name="Monciardini P."/>
        </authorList>
    </citation>
    <scope>NUCLEOTIDE SEQUENCE [LARGE SCALE GENOMIC DNA]</scope>
    <source>
        <strain evidence="10 11">SOSP1-9</strain>
    </source>
</reference>
<organism evidence="10 11">
    <name type="scientific">Dictyobacter formicarum</name>
    <dbReference type="NCBI Taxonomy" id="2778368"/>
    <lineage>
        <taxon>Bacteria</taxon>
        <taxon>Bacillati</taxon>
        <taxon>Chloroflexota</taxon>
        <taxon>Ktedonobacteria</taxon>
        <taxon>Ktedonobacterales</taxon>
        <taxon>Dictyobacteraceae</taxon>
        <taxon>Dictyobacter</taxon>
    </lineage>
</organism>
<name>A0ABQ3VSM3_9CHLR</name>
<evidence type="ECO:0000256" key="5">
    <source>
        <dbReference type="ARBA" id="ARBA00022989"/>
    </source>
</evidence>
<dbReference type="PANTHER" id="PTHR43744:SF4">
    <property type="entry name" value="OSMOPROTECTIVE COMPOUNDS UPTAKE PERMEASE PROTEIN GGTD"/>
    <property type="match status" value="1"/>
</dbReference>
<feature type="transmembrane region" description="Helical" evidence="7">
    <location>
        <begin position="111"/>
        <end position="135"/>
    </location>
</feature>
<keyword evidence="3" id="KW-1003">Cell membrane</keyword>
<sequence>MRGISEQRPTTQTLLKRSSIQEEKRREHHHVQGRWLRRMISQGTITVIAVSIGLFWSVPTFGLFISSLRPPELIATTGWWTGLALPWNFTLQNYQQVLAAQGFGRAFLNSLIIAIPGTIFPLLIGSCAAYAFAWMRFPGRDLLFSGIIALLVIPLQIALAPILALFTAIGITGQYTAIWLAHTAFGLPFAIFLLRNFFASLPADLLESAHIDGASHLRIFWNIVLPLSVPALGSLTIFQFMWVWNDLLVALIFLGGNPQRAPMTVTIANLVDSYGTNYQVLTAAAFISMALPLVIFFSLQRYFVRGILAGSIKG</sequence>
<dbReference type="InterPro" id="IPR000515">
    <property type="entry name" value="MetI-like"/>
</dbReference>
<evidence type="ECO:0000259" key="9">
    <source>
        <dbReference type="PROSITE" id="PS50928"/>
    </source>
</evidence>
<dbReference type="CDD" id="cd06261">
    <property type="entry name" value="TM_PBP2"/>
    <property type="match status" value="1"/>
</dbReference>
<evidence type="ECO:0000256" key="6">
    <source>
        <dbReference type="ARBA" id="ARBA00023136"/>
    </source>
</evidence>
<feature type="transmembrane region" description="Helical" evidence="7">
    <location>
        <begin position="44"/>
        <end position="65"/>
    </location>
</feature>
<dbReference type="Gene3D" id="1.10.3720.10">
    <property type="entry name" value="MetI-like"/>
    <property type="match status" value="1"/>
</dbReference>
<comment type="subcellular location">
    <subcellularLocation>
        <location evidence="1 7">Cell membrane</location>
        <topology evidence="1 7">Multi-pass membrane protein</topology>
    </subcellularLocation>
</comment>
<accession>A0ABQ3VSM3</accession>
<comment type="similarity">
    <text evidence="7">Belongs to the binding-protein-dependent transport system permease family.</text>
</comment>
<protein>
    <submittedName>
        <fullName evidence="10">Sugar ABC transporter permease</fullName>
    </submittedName>
</protein>
<proteinExistence type="inferred from homology"/>
<dbReference type="InterPro" id="IPR035906">
    <property type="entry name" value="MetI-like_sf"/>
</dbReference>
<keyword evidence="6 7" id="KW-0472">Membrane</keyword>
<feature type="transmembrane region" description="Helical" evidence="7">
    <location>
        <begin position="177"/>
        <end position="198"/>
    </location>
</feature>
<dbReference type="PANTHER" id="PTHR43744">
    <property type="entry name" value="ABC TRANSPORTER PERMEASE PROTEIN MG189-RELATED-RELATED"/>
    <property type="match status" value="1"/>
</dbReference>
<keyword evidence="2 7" id="KW-0813">Transport</keyword>
<feature type="transmembrane region" description="Helical" evidence="7">
    <location>
        <begin position="142"/>
        <end position="171"/>
    </location>
</feature>
<comment type="caution">
    <text evidence="10">The sequence shown here is derived from an EMBL/GenBank/DDBJ whole genome shotgun (WGS) entry which is preliminary data.</text>
</comment>